<accession>A0A3B3Q387</accession>
<dbReference type="Gene3D" id="2.60.40.10">
    <property type="entry name" value="Immunoglobulins"/>
    <property type="match status" value="1"/>
</dbReference>
<dbReference type="InterPro" id="IPR013783">
    <property type="entry name" value="Ig-like_fold"/>
</dbReference>
<reference evidence="7" key="1">
    <citation type="submission" date="2025-08" db="UniProtKB">
        <authorList>
            <consortium name="Ensembl"/>
        </authorList>
    </citation>
    <scope>IDENTIFICATION</scope>
</reference>
<evidence type="ECO:0000259" key="6">
    <source>
        <dbReference type="PROSITE" id="PS50835"/>
    </source>
</evidence>
<evidence type="ECO:0000256" key="3">
    <source>
        <dbReference type="ARBA" id="ARBA00023170"/>
    </source>
</evidence>
<dbReference type="Proteomes" id="UP000261540">
    <property type="component" value="Unplaced"/>
</dbReference>
<sequence>GLELDTPVLEGHSTEDVIIPFNDTVHVTEGDDVTLSCNYSGSVNNLQWYRQYPRSAPEFLLLTFETAKTPQSSRPRMSTEVNKDNKLLHLELSSTEVTDSAVYYCALNPTVTGNSLTLYKNLTASQQVIRLF</sequence>
<reference evidence="7" key="2">
    <citation type="submission" date="2025-09" db="UniProtKB">
        <authorList>
            <consortium name="Ensembl"/>
        </authorList>
    </citation>
    <scope>IDENTIFICATION</scope>
</reference>
<keyword evidence="4" id="KW-0393">Immunoglobulin domain</keyword>
<protein>
    <submittedName>
        <fullName evidence="7">T-cell receptor alpha/delta variable 14.0</fullName>
    </submittedName>
</protein>
<dbReference type="GO" id="GO:0002250">
    <property type="term" value="P:adaptive immune response"/>
    <property type="evidence" value="ECO:0007669"/>
    <property type="project" value="UniProtKB-KW"/>
</dbReference>
<keyword evidence="5" id="KW-0391">Immunity</keyword>
<dbReference type="SUPFAM" id="SSF48726">
    <property type="entry name" value="Immunoglobulin"/>
    <property type="match status" value="1"/>
</dbReference>
<dbReference type="GO" id="GO:0042101">
    <property type="term" value="C:T cell receptor complex"/>
    <property type="evidence" value="ECO:0007669"/>
    <property type="project" value="UniProtKB-KW"/>
</dbReference>
<dbReference type="SMART" id="SM00409">
    <property type="entry name" value="IG"/>
    <property type="match status" value="1"/>
</dbReference>
<evidence type="ECO:0000256" key="4">
    <source>
        <dbReference type="ARBA" id="ARBA00023319"/>
    </source>
</evidence>
<evidence type="ECO:0000313" key="7">
    <source>
        <dbReference type="Ensembl" id="ENSPKIP00000001052.1"/>
    </source>
</evidence>
<evidence type="ECO:0000256" key="5">
    <source>
        <dbReference type="ARBA" id="ARBA00043266"/>
    </source>
</evidence>
<dbReference type="InterPro" id="IPR036179">
    <property type="entry name" value="Ig-like_dom_sf"/>
</dbReference>
<dbReference type="PROSITE" id="PS50835">
    <property type="entry name" value="IG_LIKE"/>
    <property type="match status" value="1"/>
</dbReference>
<keyword evidence="5" id="KW-1279">T cell receptor</keyword>
<keyword evidence="1" id="KW-0732">Signal</keyword>
<name>A0A3B3Q387_9TELE</name>
<dbReference type="STRING" id="1676925.ENSPKIP00000001052"/>
<dbReference type="InterPro" id="IPR003599">
    <property type="entry name" value="Ig_sub"/>
</dbReference>
<organism evidence="7 8">
    <name type="scientific">Paramormyrops kingsleyae</name>
    <dbReference type="NCBI Taxonomy" id="1676925"/>
    <lineage>
        <taxon>Eukaryota</taxon>
        <taxon>Metazoa</taxon>
        <taxon>Chordata</taxon>
        <taxon>Craniata</taxon>
        <taxon>Vertebrata</taxon>
        <taxon>Euteleostomi</taxon>
        <taxon>Actinopterygii</taxon>
        <taxon>Neopterygii</taxon>
        <taxon>Teleostei</taxon>
        <taxon>Osteoglossocephala</taxon>
        <taxon>Osteoglossomorpha</taxon>
        <taxon>Osteoglossiformes</taxon>
        <taxon>Mormyridae</taxon>
        <taxon>Paramormyrops</taxon>
    </lineage>
</organism>
<dbReference type="SMART" id="SM00406">
    <property type="entry name" value="IGv"/>
    <property type="match status" value="1"/>
</dbReference>
<dbReference type="GeneTree" id="ENSGT00990000204281"/>
<keyword evidence="2" id="KW-1064">Adaptive immunity</keyword>
<proteinExistence type="predicted"/>
<dbReference type="Ensembl" id="ENSPKIT00000024962.1">
    <property type="protein sequence ID" value="ENSPKIP00000001052.1"/>
    <property type="gene ID" value="ENSPKIG00000019489.1"/>
</dbReference>
<dbReference type="PANTHER" id="PTHR19367">
    <property type="entry name" value="T-CELL RECEPTOR ALPHA CHAIN V REGION"/>
    <property type="match status" value="1"/>
</dbReference>
<dbReference type="AlphaFoldDB" id="A0A3B3Q387"/>
<feature type="domain" description="Ig-like" evidence="6">
    <location>
        <begin position="7"/>
        <end position="123"/>
    </location>
</feature>
<dbReference type="InterPro" id="IPR051287">
    <property type="entry name" value="TCR_variable_region"/>
</dbReference>
<keyword evidence="8" id="KW-1185">Reference proteome</keyword>
<dbReference type="PANTHER" id="PTHR19367:SF18">
    <property type="entry name" value="T CELL RECEPTOR ALPHA VARIABLE 16"/>
    <property type="match status" value="1"/>
</dbReference>
<evidence type="ECO:0000256" key="1">
    <source>
        <dbReference type="ARBA" id="ARBA00022729"/>
    </source>
</evidence>
<keyword evidence="3" id="KW-0675">Receptor</keyword>
<evidence type="ECO:0000313" key="8">
    <source>
        <dbReference type="Proteomes" id="UP000261540"/>
    </source>
</evidence>
<dbReference type="InterPro" id="IPR013106">
    <property type="entry name" value="Ig_V-set"/>
</dbReference>
<evidence type="ECO:0000256" key="2">
    <source>
        <dbReference type="ARBA" id="ARBA00023130"/>
    </source>
</evidence>
<dbReference type="InterPro" id="IPR007110">
    <property type="entry name" value="Ig-like_dom"/>
</dbReference>
<dbReference type="Pfam" id="PF07686">
    <property type="entry name" value="V-set"/>
    <property type="match status" value="1"/>
</dbReference>